<dbReference type="EMBL" id="CP022521">
    <property type="protein sequence ID" value="ASO22848.1"/>
    <property type="molecule type" value="Genomic_DNA"/>
</dbReference>
<dbReference type="RefSeq" id="WP_245856455.1">
    <property type="nucleotide sequence ID" value="NZ_CP022521.1"/>
</dbReference>
<proteinExistence type="inferred from homology"/>
<evidence type="ECO:0000256" key="3">
    <source>
        <dbReference type="ARBA" id="ARBA00024247"/>
    </source>
</evidence>
<keyword evidence="1" id="KW-0547">Nucleotide-binding</keyword>
<dbReference type="Gene3D" id="3.10.20.30">
    <property type="match status" value="1"/>
</dbReference>
<dbReference type="Pfam" id="PF02597">
    <property type="entry name" value="ThiS"/>
    <property type="match status" value="1"/>
</dbReference>
<evidence type="ECO:0000256" key="1">
    <source>
        <dbReference type="ARBA" id="ARBA00022741"/>
    </source>
</evidence>
<keyword evidence="5" id="KW-1185">Reference proteome</keyword>
<accession>A0A221W9V8</accession>
<evidence type="ECO:0000256" key="2">
    <source>
        <dbReference type="ARBA" id="ARBA00024200"/>
    </source>
</evidence>
<dbReference type="Proteomes" id="UP000204221">
    <property type="component" value="Chromosome"/>
</dbReference>
<dbReference type="InterPro" id="IPR016155">
    <property type="entry name" value="Mopterin_synth/thiamin_S_b"/>
</dbReference>
<dbReference type="AlphaFoldDB" id="A0A221W9V8"/>
<evidence type="ECO:0000313" key="4">
    <source>
        <dbReference type="EMBL" id="ASO22848.1"/>
    </source>
</evidence>
<comment type="similarity">
    <text evidence="2">Belongs to the MoaD family.</text>
</comment>
<sequence length="89" mass="9605">MNTTDQITVRVRYFAGARAAAEVTEETVRLPQGATVHQVLSLLADRRGARLERVLGACSFLVDGVAVTDRDRRLTTPVVLDVLPPFAGG</sequence>
<name>A0A221W9V8_9PSEU</name>
<organism evidence="4 5">
    <name type="scientific">Actinoalloteichus hoggarensis</name>
    <dbReference type="NCBI Taxonomy" id="1470176"/>
    <lineage>
        <taxon>Bacteria</taxon>
        <taxon>Bacillati</taxon>
        <taxon>Actinomycetota</taxon>
        <taxon>Actinomycetes</taxon>
        <taxon>Pseudonocardiales</taxon>
        <taxon>Pseudonocardiaceae</taxon>
        <taxon>Actinoalloteichus</taxon>
    </lineage>
</organism>
<gene>
    <name evidence="4" type="ORF">AHOG_26215</name>
</gene>
<dbReference type="GO" id="GO:0000166">
    <property type="term" value="F:nucleotide binding"/>
    <property type="evidence" value="ECO:0007669"/>
    <property type="project" value="UniProtKB-KW"/>
</dbReference>
<dbReference type="InterPro" id="IPR012675">
    <property type="entry name" value="Beta-grasp_dom_sf"/>
</dbReference>
<evidence type="ECO:0000313" key="5">
    <source>
        <dbReference type="Proteomes" id="UP000204221"/>
    </source>
</evidence>
<dbReference type="InterPro" id="IPR003749">
    <property type="entry name" value="ThiS/MoaD-like"/>
</dbReference>
<dbReference type="PANTHER" id="PTHR33359:SF1">
    <property type="entry name" value="MOLYBDOPTERIN SYNTHASE SULFUR CARRIER SUBUNIT"/>
    <property type="match status" value="1"/>
</dbReference>
<dbReference type="KEGG" id="ahg:AHOG_26215"/>
<dbReference type="GO" id="GO:1990133">
    <property type="term" value="C:molybdopterin adenylyltransferase complex"/>
    <property type="evidence" value="ECO:0007669"/>
    <property type="project" value="TreeGrafter"/>
</dbReference>
<dbReference type="GO" id="GO:0006777">
    <property type="term" value="P:Mo-molybdopterin cofactor biosynthetic process"/>
    <property type="evidence" value="ECO:0007669"/>
    <property type="project" value="InterPro"/>
</dbReference>
<dbReference type="PANTHER" id="PTHR33359">
    <property type="entry name" value="MOLYBDOPTERIN SYNTHASE SULFUR CARRIER SUBUNIT"/>
    <property type="match status" value="1"/>
</dbReference>
<reference evidence="4 5" key="1">
    <citation type="submission" date="2017-07" db="EMBL/GenBank/DDBJ databases">
        <title>Complete genome sequence of Actinoalloteichus hoggarensis DSM 45943, type strain of Actinoalloteichus hoggarensis.</title>
        <authorList>
            <person name="Ruckert C."/>
            <person name="Nouioui I."/>
            <person name="Willmese J."/>
            <person name="van Wezel G."/>
            <person name="Klenk H.-P."/>
            <person name="Kalinowski J."/>
            <person name="Zotchev S.B."/>
        </authorList>
    </citation>
    <scope>NUCLEOTIDE SEQUENCE [LARGE SCALE GENOMIC DNA]</scope>
    <source>
        <strain evidence="4 5">DSM 45943</strain>
    </source>
</reference>
<protein>
    <recommendedName>
        <fullName evidence="3">Molybdopterin synthase sulfur carrier subunit</fullName>
    </recommendedName>
</protein>
<dbReference type="SUPFAM" id="SSF54285">
    <property type="entry name" value="MoaD/ThiS"/>
    <property type="match status" value="1"/>
</dbReference>
<dbReference type="InterPro" id="IPR044672">
    <property type="entry name" value="MOCS2A"/>
</dbReference>